<organism evidence="3 4">
    <name type="scientific">Pseudonocardia tropica</name>
    <dbReference type="NCBI Taxonomy" id="681289"/>
    <lineage>
        <taxon>Bacteria</taxon>
        <taxon>Bacillati</taxon>
        <taxon>Actinomycetota</taxon>
        <taxon>Actinomycetes</taxon>
        <taxon>Pseudonocardiales</taxon>
        <taxon>Pseudonocardiaceae</taxon>
        <taxon>Pseudonocardia</taxon>
    </lineage>
</organism>
<feature type="domain" description="Ketoreductase" evidence="2">
    <location>
        <begin position="11"/>
        <end position="184"/>
    </location>
</feature>
<comment type="similarity">
    <text evidence="1">Belongs to the short-chain dehydrogenases/reductases (SDR) family.</text>
</comment>
<dbReference type="InterPro" id="IPR002347">
    <property type="entry name" value="SDR_fam"/>
</dbReference>
<dbReference type="PANTHER" id="PTHR43943:SF2">
    <property type="entry name" value="DEHYDROGENASE_REDUCTASE 4"/>
    <property type="match status" value="1"/>
</dbReference>
<evidence type="ECO:0000313" key="4">
    <source>
        <dbReference type="Proteomes" id="UP001464923"/>
    </source>
</evidence>
<dbReference type="PRINTS" id="PR00080">
    <property type="entry name" value="SDRFAMILY"/>
</dbReference>
<proteinExistence type="inferred from homology"/>
<dbReference type="Pfam" id="PF13561">
    <property type="entry name" value="adh_short_C2"/>
    <property type="match status" value="1"/>
</dbReference>
<dbReference type="PANTHER" id="PTHR43943">
    <property type="entry name" value="DEHYDROGENASE/REDUCTASE (SDR FAMILY) MEMBER 4"/>
    <property type="match status" value="1"/>
</dbReference>
<dbReference type="Proteomes" id="UP001464923">
    <property type="component" value="Unassembled WGS sequence"/>
</dbReference>
<dbReference type="InterPro" id="IPR036291">
    <property type="entry name" value="NAD(P)-bd_dom_sf"/>
</dbReference>
<protein>
    <submittedName>
        <fullName evidence="3">SDR family oxidoreductase</fullName>
    </submittedName>
</protein>
<sequence length="251" mass="25626">MIHSVTRFAGRTALVTGASRGIGLAVAQRLVAEGARVVVTGRKPGRLTEAVALLGGPDRAVGVAGDTADDEHRAAAVTRAVEAFGGLDLLVNSAGINPVFGPLVDLDLTAARTTVEANVVAALSWVQHAHRAWLGEHGGAVVNLSSIGAFAPSAGLGAYSASKLMLVHLTRTLALELGPGVRVNAVAPALVKTRFSTAIYDGREAEATADYPLGRLGTPEDVAAAVAFLLSADASWITGQTLLLDGGLTLR</sequence>
<dbReference type="SUPFAM" id="SSF51735">
    <property type="entry name" value="NAD(P)-binding Rossmann-fold domains"/>
    <property type="match status" value="1"/>
</dbReference>
<accession>A0ABV1K0Y3</accession>
<dbReference type="PRINTS" id="PR00081">
    <property type="entry name" value="GDHRDH"/>
</dbReference>
<reference evidence="3 4" key="1">
    <citation type="submission" date="2024-03" db="EMBL/GenBank/DDBJ databases">
        <title>Draft genome sequence of Pseudonocardia tropica JCM 19149.</title>
        <authorList>
            <person name="Butdee W."/>
            <person name="Duangmal K."/>
        </authorList>
    </citation>
    <scope>NUCLEOTIDE SEQUENCE [LARGE SCALE GENOMIC DNA]</scope>
    <source>
        <strain evidence="3 4">JCM 19149</strain>
    </source>
</reference>
<dbReference type="NCBIfam" id="NF005559">
    <property type="entry name" value="PRK07231.1"/>
    <property type="match status" value="1"/>
</dbReference>
<name>A0ABV1K0Y3_9PSEU</name>
<comment type="caution">
    <text evidence="3">The sequence shown here is derived from an EMBL/GenBank/DDBJ whole genome shotgun (WGS) entry which is preliminary data.</text>
</comment>
<keyword evidence="4" id="KW-1185">Reference proteome</keyword>
<dbReference type="EMBL" id="JBEDNP010000019">
    <property type="protein sequence ID" value="MEQ3541885.1"/>
    <property type="molecule type" value="Genomic_DNA"/>
</dbReference>
<dbReference type="SMART" id="SM00822">
    <property type="entry name" value="PKS_KR"/>
    <property type="match status" value="1"/>
</dbReference>
<evidence type="ECO:0000256" key="1">
    <source>
        <dbReference type="ARBA" id="ARBA00006484"/>
    </source>
</evidence>
<dbReference type="Gene3D" id="3.40.50.720">
    <property type="entry name" value="NAD(P)-binding Rossmann-like Domain"/>
    <property type="match status" value="1"/>
</dbReference>
<evidence type="ECO:0000259" key="2">
    <source>
        <dbReference type="SMART" id="SM00822"/>
    </source>
</evidence>
<evidence type="ECO:0000313" key="3">
    <source>
        <dbReference type="EMBL" id="MEQ3541885.1"/>
    </source>
</evidence>
<dbReference type="InterPro" id="IPR057326">
    <property type="entry name" value="KR_dom"/>
</dbReference>
<dbReference type="CDD" id="cd05233">
    <property type="entry name" value="SDR_c"/>
    <property type="match status" value="1"/>
</dbReference>
<gene>
    <name evidence="3" type="ORF">WHI96_24030</name>
</gene>